<dbReference type="RefSeq" id="WP_160652009.1">
    <property type="nucleotide sequence ID" value="NZ_JBHRWU010000001.1"/>
</dbReference>
<feature type="transmembrane region" description="Helical" evidence="1">
    <location>
        <begin position="37"/>
        <end position="56"/>
    </location>
</feature>
<evidence type="ECO:0000259" key="2">
    <source>
        <dbReference type="Pfam" id="PF06713"/>
    </source>
</evidence>
<accession>A0A6N8U159</accession>
<dbReference type="Pfam" id="PF06713">
    <property type="entry name" value="bPH_4"/>
    <property type="match status" value="1"/>
</dbReference>
<dbReference type="OrthoDB" id="2436858at2"/>
<keyword evidence="1" id="KW-0812">Transmembrane</keyword>
<evidence type="ECO:0000256" key="1">
    <source>
        <dbReference type="SAM" id="Phobius"/>
    </source>
</evidence>
<dbReference type="EMBL" id="WUUK01000001">
    <property type="protein sequence ID" value="MXQ50105.1"/>
    <property type="molecule type" value="Genomic_DNA"/>
</dbReference>
<proteinExistence type="predicted"/>
<keyword evidence="1" id="KW-1133">Transmembrane helix</keyword>
<dbReference type="Proteomes" id="UP000436284">
    <property type="component" value="Unassembled WGS sequence"/>
</dbReference>
<evidence type="ECO:0000313" key="3">
    <source>
        <dbReference type="EMBL" id="MXQ50105.1"/>
    </source>
</evidence>
<dbReference type="InterPro" id="IPR009589">
    <property type="entry name" value="PH_YyaB-like"/>
</dbReference>
<name>A0A6N8U159_9STAP</name>
<protein>
    <recommendedName>
        <fullName evidence="2">Uncharacterized protein YyaB-like PH domain-containing protein</fullName>
    </recommendedName>
</protein>
<keyword evidence="4" id="KW-1185">Reference proteome</keyword>
<reference evidence="3 4" key="1">
    <citation type="submission" date="2019-12" db="EMBL/GenBank/DDBJ databases">
        <title>Salinicoccus cyprini sp. nov., isolated from gastro-intestinal tract of mirror carp, Cyprinus carpio var. specularis, collected from Gobind Sagar Reservoir, Himachal Pradesh, India.</title>
        <authorList>
            <person name="Talwar C."/>
            <person name="Singh A.K."/>
            <person name="Lal R."/>
            <person name="Negi R.K."/>
        </authorList>
    </citation>
    <scope>NUCLEOTIDE SEQUENCE [LARGE SCALE GENOMIC DNA]</scope>
    <source>
        <strain evidence="3 4">J-82</strain>
    </source>
</reference>
<sequence>MIFRSKIDTFYTVFMSMLVIIIGLVSFLPLFLDDAPILAIILLTSMFFITLSFLLWMSFSIKYIFNEDHLFVESGPFKIRIPYENITKVTPTTAVLSGHRILSSRDAIEIYNRTTFWGSIKISPKDKKSFIAELASHCPNLKVEL</sequence>
<comment type="caution">
    <text evidence="3">The sequence shown here is derived from an EMBL/GenBank/DDBJ whole genome shotgun (WGS) entry which is preliminary data.</text>
</comment>
<dbReference type="AlphaFoldDB" id="A0A6N8U159"/>
<evidence type="ECO:0000313" key="4">
    <source>
        <dbReference type="Proteomes" id="UP000436284"/>
    </source>
</evidence>
<feature type="transmembrane region" description="Helical" evidence="1">
    <location>
        <begin position="12"/>
        <end position="31"/>
    </location>
</feature>
<dbReference type="GO" id="GO:0030153">
    <property type="term" value="P:bacteriocin immunity"/>
    <property type="evidence" value="ECO:0007669"/>
    <property type="project" value="InterPro"/>
</dbReference>
<keyword evidence="1" id="KW-0472">Membrane</keyword>
<organism evidence="3 4">
    <name type="scientific">Salinicoccus hispanicus</name>
    <dbReference type="NCBI Taxonomy" id="157225"/>
    <lineage>
        <taxon>Bacteria</taxon>
        <taxon>Bacillati</taxon>
        <taxon>Bacillota</taxon>
        <taxon>Bacilli</taxon>
        <taxon>Bacillales</taxon>
        <taxon>Staphylococcaceae</taxon>
        <taxon>Salinicoccus</taxon>
    </lineage>
</organism>
<gene>
    <name evidence="3" type="ORF">GQ671_02165</name>
</gene>
<feature type="domain" description="Uncharacterized protein YyaB-like PH" evidence="2">
    <location>
        <begin position="61"/>
        <end position="138"/>
    </location>
</feature>